<evidence type="ECO:0000256" key="2">
    <source>
        <dbReference type="ARBA" id="ARBA00011006"/>
    </source>
</evidence>
<evidence type="ECO:0000313" key="9">
    <source>
        <dbReference type="Proteomes" id="UP000238348"/>
    </source>
</evidence>
<keyword evidence="4 7" id="KW-0812">Transmembrane</keyword>
<keyword evidence="5 7" id="KW-1133">Transmembrane helix</keyword>
<evidence type="ECO:0000256" key="6">
    <source>
        <dbReference type="ARBA" id="ARBA00023136"/>
    </source>
</evidence>
<feature type="transmembrane region" description="Helical" evidence="7">
    <location>
        <begin position="59"/>
        <end position="78"/>
    </location>
</feature>
<dbReference type="Proteomes" id="UP000238348">
    <property type="component" value="Chromosome"/>
</dbReference>
<dbReference type="PANTHER" id="PTHR33884">
    <property type="entry name" value="UPF0410 PROTEIN YMGE"/>
    <property type="match status" value="1"/>
</dbReference>
<evidence type="ECO:0000256" key="1">
    <source>
        <dbReference type="ARBA" id="ARBA00004651"/>
    </source>
</evidence>
<dbReference type="Pfam" id="PF04226">
    <property type="entry name" value="Transgly_assoc"/>
    <property type="match status" value="1"/>
</dbReference>
<dbReference type="PANTHER" id="PTHR33884:SF3">
    <property type="entry name" value="UPF0410 PROTEIN YMGE"/>
    <property type="match status" value="1"/>
</dbReference>
<evidence type="ECO:0000256" key="3">
    <source>
        <dbReference type="ARBA" id="ARBA00022475"/>
    </source>
</evidence>
<dbReference type="OrthoDB" id="9811343at2"/>
<evidence type="ECO:0000256" key="5">
    <source>
        <dbReference type="ARBA" id="ARBA00022989"/>
    </source>
</evidence>
<comment type="similarity">
    <text evidence="2">Belongs to the UPF0410 family.</text>
</comment>
<name>A0A2L0EJ59_SORCE</name>
<evidence type="ECO:0000313" key="8">
    <source>
        <dbReference type="EMBL" id="AUX39335.1"/>
    </source>
</evidence>
<reference evidence="8 9" key="1">
    <citation type="submission" date="2015-09" db="EMBL/GenBank/DDBJ databases">
        <title>Sorangium comparison.</title>
        <authorList>
            <person name="Zaburannyi N."/>
            <person name="Bunk B."/>
            <person name="Overmann J."/>
            <person name="Mueller R."/>
        </authorList>
    </citation>
    <scope>NUCLEOTIDE SEQUENCE [LARGE SCALE GENOMIC DNA]</scope>
    <source>
        <strain evidence="8 9">So ce26</strain>
    </source>
</reference>
<protein>
    <submittedName>
        <fullName evidence="8">Transglycosylase</fullName>
    </submittedName>
</protein>
<dbReference type="AlphaFoldDB" id="A0A2L0EJ59"/>
<feature type="transmembrane region" description="Helical" evidence="7">
    <location>
        <begin position="27"/>
        <end position="47"/>
    </location>
</feature>
<evidence type="ECO:0000256" key="7">
    <source>
        <dbReference type="SAM" id="Phobius"/>
    </source>
</evidence>
<dbReference type="RefSeq" id="WP_104986992.1">
    <property type="nucleotide sequence ID" value="NZ_CP012673.1"/>
</dbReference>
<keyword evidence="6 7" id="KW-0472">Membrane</keyword>
<dbReference type="EMBL" id="CP012673">
    <property type="protein sequence ID" value="AUX39335.1"/>
    <property type="molecule type" value="Genomic_DNA"/>
</dbReference>
<organism evidence="8 9">
    <name type="scientific">Sorangium cellulosum</name>
    <name type="common">Polyangium cellulosum</name>
    <dbReference type="NCBI Taxonomy" id="56"/>
    <lineage>
        <taxon>Bacteria</taxon>
        <taxon>Pseudomonadati</taxon>
        <taxon>Myxococcota</taxon>
        <taxon>Polyangia</taxon>
        <taxon>Polyangiales</taxon>
        <taxon>Polyangiaceae</taxon>
        <taxon>Sorangium</taxon>
    </lineage>
</organism>
<dbReference type="InterPro" id="IPR007341">
    <property type="entry name" value="Transgly_assoc"/>
</dbReference>
<keyword evidence="3" id="KW-1003">Cell membrane</keyword>
<evidence type="ECO:0000256" key="4">
    <source>
        <dbReference type="ARBA" id="ARBA00022692"/>
    </source>
</evidence>
<proteinExistence type="inferred from homology"/>
<dbReference type="GO" id="GO:0005886">
    <property type="term" value="C:plasma membrane"/>
    <property type="evidence" value="ECO:0007669"/>
    <property type="project" value="UniProtKB-SubCell"/>
</dbReference>
<sequence length="86" mass="9102">MSFILFLLFGLVVGALARLIVPGREPGGWVVSMIIGVVGSFVGGLLGRMLFSYREGEPAGFFMSLIGAIILVVGYQAIARRGSAVR</sequence>
<accession>A0A2L0EJ59</accession>
<comment type="subcellular location">
    <subcellularLocation>
        <location evidence="1">Cell membrane</location>
        <topology evidence="1">Multi-pass membrane protein</topology>
    </subcellularLocation>
</comment>
<gene>
    <name evidence="8" type="ORF">SOCE26_007240</name>
</gene>